<dbReference type="CDD" id="cd02440">
    <property type="entry name" value="AdoMet_MTases"/>
    <property type="match status" value="1"/>
</dbReference>
<keyword evidence="2" id="KW-0808">Transferase</keyword>
<dbReference type="InterPro" id="IPR002052">
    <property type="entry name" value="DNA_methylase_N6_adenine_CS"/>
</dbReference>
<dbReference type="SUPFAM" id="SSF53335">
    <property type="entry name" value="S-adenosyl-L-methionine-dependent methyltransferases"/>
    <property type="match status" value="1"/>
</dbReference>
<dbReference type="Gene3D" id="3.40.50.150">
    <property type="entry name" value="Vaccinia Virus protein VP39"/>
    <property type="match status" value="1"/>
</dbReference>
<dbReference type="InterPro" id="IPR050210">
    <property type="entry name" value="tRNA_Adenine-N(6)_MTase"/>
</dbReference>
<dbReference type="PANTHER" id="PTHR47739">
    <property type="entry name" value="TRNA1(VAL) (ADENINE(37)-N6)-METHYLTRANSFERASE"/>
    <property type="match status" value="1"/>
</dbReference>
<dbReference type="PANTHER" id="PTHR47739:SF1">
    <property type="entry name" value="TRNA1(VAL) (ADENINE(37)-N6)-METHYLTRANSFERASE"/>
    <property type="match status" value="1"/>
</dbReference>
<evidence type="ECO:0000259" key="1">
    <source>
        <dbReference type="Pfam" id="PF05175"/>
    </source>
</evidence>
<feature type="domain" description="Methyltransferase small" evidence="1">
    <location>
        <begin position="34"/>
        <end position="173"/>
    </location>
</feature>
<reference evidence="2" key="2">
    <citation type="journal article" date="2021" name="PeerJ">
        <title>Extensive microbial diversity within the chicken gut microbiome revealed by metagenomics and culture.</title>
        <authorList>
            <person name="Gilroy R."/>
            <person name="Ravi A."/>
            <person name="Getino M."/>
            <person name="Pursley I."/>
            <person name="Horton D.L."/>
            <person name="Alikhan N.F."/>
            <person name="Baker D."/>
            <person name="Gharbi K."/>
            <person name="Hall N."/>
            <person name="Watson M."/>
            <person name="Adriaenssens E.M."/>
            <person name="Foster-Nyarko E."/>
            <person name="Jarju S."/>
            <person name="Secka A."/>
            <person name="Antonio M."/>
            <person name="Oren A."/>
            <person name="Chaudhuri R.R."/>
            <person name="La Ragione R."/>
            <person name="Hildebrand F."/>
            <person name="Pallen M.J."/>
        </authorList>
    </citation>
    <scope>NUCLEOTIDE SEQUENCE</scope>
    <source>
        <strain evidence="2">9366</strain>
    </source>
</reference>
<dbReference type="GO" id="GO:0008170">
    <property type="term" value="F:N-methyltransferase activity"/>
    <property type="evidence" value="ECO:0007669"/>
    <property type="project" value="UniProtKB-ARBA"/>
</dbReference>
<dbReference type="EMBL" id="DVNJ01000029">
    <property type="protein sequence ID" value="HIU63104.1"/>
    <property type="molecule type" value="Genomic_DNA"/>
</dbReference>
<dbReference type="Pfam" id="PF05175">
    <property type="entry name" value="MTS"/>
    <property type="match status" value="1"/>
</dbReference>
<dbReference type="GO" id="GO:0008757">
    <property type="term" value="F:S-adenosylmethionine-dependent methyltransferase activity"/>
    <property type="evidence" value="ECO:0007669"/>
    <property type="project" value="UniProtKB-ARBA"/>
</dbReference>
<organism evidence="2 3">
    <name type="scientific">Candidatus Caccalectryoclostridium excrementigallinarum</name>
    <dbReference type="NCBI Taxonomy" id="2840710"/>
    <lineage>
        <taxon>Bacteria</taxon>
        <taxon>Bacillati</taxon>
        <taxon>Bacillota</taxon>
        <taxon>Clostridia</taxon>
        <taxon>Christensenellales</taxon>
        <taxon>Christensenellaceae</taxon>
        <taxon>Christensenellaceae incertae sedis</taxon>
        <taxon>Candidatus Caccalectryoclostridium</taxon>
    </lineage>
</organism>
<dbReference type="AlphaFoldDB" id="A0A9D1MN81"/>
<evidence type="ECO:0000313" key="3">
    <source>
        <dbReference type="Proteomes" id="UP000824145"/>
    </source>
</evidence>
<dbReference type="GO" id="GO:0032259">
    <property type="term" value="P:methylation"/>
    <property type="evidence" value="ECO:0007669"/>
    <property type="project" value="UniProtKB-KW"/>
</dbReference>
<dbReference type="GO" id="GO:0003676">
    <property type="term" value="F:nucleic acid binding"/>
    <property type="evidence" value="ECO:0007669"/>
    <property type="project" value="InterPro"/>
</dbReference>
<gene>
    <name evidence="2" type="ORF">IAB07_05010</name>
</gene>
<accession>A0A9D1MN81</accession>
<keyword evidence="2" id="KW-0489">Methyltransferase</keyword>
<sequence length="242" mass="26006">MTAGEDERLDDLQWGGLELIQKKDAYCFTSDAVLLANSVKAGARDRAIDLGAGSGILSILLAAKRGCKVTAVEFQPWAADLCRRNARLNSLEDKISVFEGDIKGCSAFLGAGAFDVAACNPPYYKAGSGETRGDMRSALSRHESTCTLSDLAAETAKLLREGGRLYMVYKTERLAEALTALSVCGLEPKELTMICPKEGSRPDTFIVCAKKGGRSGIIFKNLVVYKDDGSLSSEAEKLYGKK</sequence>
<name>A0A9D1MN81_9FIRM</name>
<proteinExistence type="predicted"/>
<dbReference type="PROSITE" id="PS00092">
    <property type="entry name" value="N6_MTASE"/>
    <property type="match status" value="1"/>
</dbReference>
<dbReference type="InterPro" id="IPR007848">
    <property type="entry name" value="Small_mtfrase_dom"/>
</dbReference>
<comment type="caution">
    <text evidence="2">The sequence shown here is derived from an EMBL/GenBank/DDBJ whole genome shotgun (WGS) entry which is preliminary data.</text>
</comment>
<protein>
    <submittedName>
        <fullName evidence="2">Methyltransferase</fullName>
    </submittedName>
</protein>
<reference evidence="2" key="1">
    <citation type="submission" date="2020-10" db="EMBL/GenBank/DDBJ databases">
        <authorList>
            <person name="Gilroy R."/>
        </authorList>
    </citation>
    <scope>NUCLEOTIDE SEQUENCE</scope>
    <source>
        <strain evidence="2">9366</strain>
    </source>
</reference>
<dbReference type="InterPro" id="IPR029063">
    <property type="entry name" value="SAM-dependent_MTases_sf"/>
</dbReference>
<dbReference type="Proteomes" id="UP000824145">
    <property type="component" value="Unassembled WGS sequence"/>
</dbReference>
<evidence type="ECO:0000313" key="2">
    <source>
        <dbReference type="EMBL" id="HIU63104.1"/>
    </source>
</evidence>